<comment type="similarity">
    <text evidence="1">Belongs to the UPF0236 family.</text>
</comment>
<dbReference type="HOGENOM" id="CLU_057095_0_0_0"/>
<evidence type="ECO:0000313" key="3">
    <source>
        <dbReference type="Proteomes" id="UP000001910"/>
    </source>
</evidence>
<protein>
    <recommendedName>
        <fullName evidence="4">Transposase</fullName>
    </recommendedName>
</protein>
<dbReference type="InterPro" id="IPR009620">
    <property type="entry name" value="UPF0236"/>
</dbReference>
<evidence type="ECO:0000256" key="1">
    <source>
        <dbReference type="ARBA" id="ARBA00006539"/>
    </source>
</evidence>
<proteinExistence type="inferred from homology"/>
<dbReference type="AlphaFoldDB" id="C7NE62"/>
<sequence>MSQKLFETLFRVYVKRVDDYFFHSNERKDKFKSKGFVKRTVTTAFGDVTFERRKYVNKKTGIHYYIDEKIGLKRYRQLSEEMIFTILFEYQHTTASFLAKTYGISRATVYNLVNSFQMPKLNIERFERDDNSPVYMEIDEDHMKCRRSKNTYMRMVVIHRGIEEISRDRNKLIDKHTIMFPTSVSLEEVSEYVLNYLEKRYNMDKKKLIVNSDGGIWIDSFVRELGIYKPIHIYDKFHLVKAIAEISKRDKEISKNLYKWLKGDDFKELENFYENFKEKENVSQRRKDQTKMLFNQYEKIRRIYTEEDYIGSRTEALVSHECSRFLSSRPKEKHFQEER</sequence>
<dbReference type="eggNOG" id="COG3464">
    <property type="taxonomic scope" value="Bacteria"/>
</dbReference>
<reference evidence="2 3" key="1">
    <citation type="journal article" date="2009" name="Stand. Genomic Sci.">
        <title>Complete genome sequence of Leptotrichia buccalis type strain (C-1013-b).</title>
        <authorList>
            <person name="Ivanova N."/>
            <person name="Gronow S."/>
            <person name="Lapidus A."/>
            <person name="Copeland A."/>
            <person name="Glavina Del Rio T."/>
            <person name="Nolan M."/>
            <person name="Lucas S."/>
            <person name="Chen F."/>
            <person name="Tice H."/>
            <person name="Cheng J.F."/>
            <person name="Saunders E."/>
            <person name="Bruce D."/>
            <person name="Goodwin L."/>
            <person name="Brettin T."/>
            <person name="Detter J.C."/>
            <person name="Han C."/>
            <person name="Pitluck S."/>
            <person name="Mikhailova N."/>
            <person name="Pati A."/>
            <person name="Mavrommatis K."/>
            <person name="Chen A."/>
            <person name="Palaniappan K."/>
            <person name="Land M."/>
            <person name="Hauser L."/>
            <person name="Chang Y.J."/>
            <person name="Jeffries C.D."/>
            <person name="Chain P."/>
            <person name="Rohde C."/>
            <person name="Goker M."/>
            <person name="Bristow J."/>
            <person name="Eisen J.A."/>
            <person name="Markowitz V."/>
            <person name="Hugenholtz P."/>
            <person name="Kyrpides N.C."/>
            <person name="Klenk H.P."/>
        </authorList>
    </citation>
    <scope>NUCLEOTIDE SEQUENCE [LARGE SCALE GENOMIC DNA]</scope>
    <source>
        <strain evidence="3">ATCC 14201 / DSM 1135 / JCM 12969 / NCTC 10249 / C-1013-b</strain>
    </source>
</reference>
<dbReference type="KEGG" id="lba:Lebu_0339"/>
<dbReference type="Proteomes" id="UP000001910">
    <property type="component" value="Chromosome"/>
</dbReference>
<organism evidence="2 3">
    <name type="scientific">Leptotrichia buccalis (strain ATCC 14201 / DSM 1135 / JCM 12969 / NCTC 10249 / C-1013-b)</name>
    <dbReference type="NCBI Taxonomy" id="523794"/>
    <lineage>
        <taxon>Bacteria</taxon>
        <taxon>Fusobacteriati</taxon>
        <taxon>Fusobacteriota</taxon>
        <taxon>Fusobacteriia</taxon>
        <taxon>Fusobacteriales</taxon>
        <taxon>Leptotrichiaceae</taxon>
        <taxon>Leptotrichia</taxon>
    </lineage>
</organism>
<keyword evidence="3" id="KW-1185">Reference proteome</keyword>
<name>C7NE62_LEPBD</name>
<dbReference type="EMBL" id="CP001685">
    <property type="protein sequence ID" value="ACV38257.1"/>
    <property type="molecule type" value="Genomic_DNA"/>
</dbReference>
<dbReference type="STRING" id="523794.Lebu_0339"/>
<evidence type="ECO:0008006" key="4">
    <source>
        <dbReference type="Google" id="ProtNLM"/>
    </source>
</evidence>
<dbReference type="NCBIfam" id="NF033529">
    <property type="entry name" value="transpos_ISLre2"/>
    <property type="match status" value="1"/>
</dbReference>
<evidence type="ECO:0000313" key="2">
    <source>
        <dbReference type="EMBL" id="ACV38257.1"/>
    </source>
</evidence>
<accession>C7NE62</accession>
<dbReference type="Pfam" id="PF06782">
    <property type="entry name" value="UPF0236"/>
    <property type="match status" value="1"/>
</dbReference>
<gene>
    <name evidence="2" type="ordered locus">Lebu_0339</name>
</gene>